<dbReference type="Gene3D" id="3.40.50.450">
    <property type="match status" value="1"/>
</dbReference>
<comment type="caution">
    <text evidence="3">The sequence shown here is derived from an EMBL/GenBank/DDBJ whole genome shotgun (WGS) entry which is preliminary data.</text>
</comment>
<accession>A0A0V8JKH5</accession>
<dbReference type="EC" id="3.2.2.n1" evidence="2"/>
<reference evidence="3 4" key="1">
    <citation type="submission" date="2015-11" db="EMBL/GenBank/DDBJ databases">
        <title>Bacillus caseinolyticus sp nov.</title>
        <authorList>
            <person name="Dastager S.G."/>
            <person name="Mawlankar R."/>
        </authorList>
    </citation>
    <scope>NUCLEOTIDE SEQUENCE [LARGE SCALE GENOMIC DNA]</scope>
    <source>
        <strain evidence="3 4">SGD-V-76</strain>
    </source>
</reference>
<evidence type="ECO:0000313" key="3">
    <source>
        <dbReference type="EMBL" id="KSU87505.1"/>
    </source>
</evidence>
<dbReference type="GO" id="GO:0005829">
    <property type="term" value="C:cytosol"/>
    <property type="evidence" value="ECO:0007669"/>
    <property type="project" value="TreeGrafter"/>
</dbReference>
<name>A0A0V8JKH5_9BACI</name>
<gene>
    <name evidence="3" type="ORF">AS180_12790</name>
</gene>
<dbReference type="NCBIfam" id="TIGR00730">
    <property type="entry name" value="Rossman fold protein, TIGR00730 family"/>
    <property type="match status" value="1"/>
</dbReference>
<dbReference type="RefSeq" id="WP_025908899.1">
    <property type="nucleotide sequence ID" value="NZ_KQ758657.1"/>
</dbReference>
<organism evidence="3 4">
    <name type="scientific">Priestia veravalensis</name>
    <dbReference type="NCBI Taxonomy" id="1414648"/>
    <lineage>
        <taxon>Bacteria</taxon>
        <taxon>Bacillati</taxon>
        <taxon>Bacillota</taxon>
        <taxon>Bacilli</taxon>
        <taxon>Bacillales</taxon>
        <taxon>Bacillaceae</taxon>
        <taxon>Priestia</taxon>
    </lineage>
</organism>
<dbReference type="GO" id="GO:0009691">
    <property type="term" value="P:cytokinin biosynthetic process"/>
    <property type="evidence" value="ECO:0007669"/>
    <property type="project" value="UniProtKB-UniRule"/>
</dbReference>
<keyword evidence="2" id="KW-0378">Hydrolase</keyword>
<comment type="similarity">
    <text evidence="1 2">Belongs to the LOG family.</text>
</comment>
<evidence type="ECO:0000256" key="1">
    <source>
        <dbReference type="ARBA" id="ARBA00006763"/>
    </source>
</evidence>
<protein>
    <recommendedName>
        <fullName evidence="2">Cytokinin riboside 5'-monophosphate phosphoribohydrolase</fullName>
        <ecNumber evidence="2">3.2.2.n1</ecNumber>
    </recommendedName>
</protein>
<dbReference type="SUPFAM" id="SSF102405">
    <property type="entry name" value="MCP/YpsA-like"/>
    <property type="match status" value="1"/>
</dbReference>
<evidence type="ECO:0000256" key="2">
    <source>
        <dbReference type="RuleBase" id="RU363015"/>
    </source>
</evidence>
<dbReference type="PANTHER" id="PTHR31223:SF70">
    <property type="entry name" value="LOG FAMILY PROTEIN YJL055W"/>
    <property type="match status" value="1"/>
</dbReference>
<evidence type="ECO:0000313" key="4">
    <source>
        <dbReference type="Proteomes" id="UP000053681"/>
    </source>
</evidence>
<dbReference type="EMBL" id="LNQP01000042">
    <property type="protein sequence ID" value="KSU87505.1"/>
    <property type="molecule type" value="Genomic_DNA"/>
</dbReference>
<dbReference type="PANTHER" id="PTHR31223">
    <property type="entry name" value="LOG FAMILY PROTEIN YJL055W"/>
    <property type="match status" value="1"/>
</dbReference>
<proteinExistence type="inferred from homology"/>
<dbReference type="InterPro" id="IPR031100">
    <property type="entry name" value="LOG_fam"/>
</dbReference>
<dbReference type="FunFam" id="3.40.50.450:FF:000012">
    <property type="entry name" value="LOG family protein YvdD"/>
    <property type="match status" value="1"/>
</dbReference>
<dbReference type="AlphaFoldDB" id="A0A0V8JKH5"/>
<keyword evidence="4" id="KW-1185">Reference proteome</keyword>
<dbReference type="InterPro" id="IPR005269">
    <property type="entry name" value="LOG"/>
</dbReference>
<dbReference type="GO" id="GO:0016799">
    <property type="term" value="F:hydrolase activity, hydrolyzing N-glycosyl compounds"/>
    <property type="evidence" value="ECO:0007669"/>
    <property type="project" value="TreeGrafter"/>
</dbReference>
<dbReference type="Proteomes" id="UP000053681">
    <property type="component" value="Unassembled WGS sequence"/>
</dbReference>
<sequence>MKAICVFAGSNSGVHPHYRNVAVELGAYMAQHDYKLIYGGSKMGLMGEVANEMLKHGGHVVGIMPKGLFSGEIVHTALTELIEVSSMHERKATMHDLSDGYIALPGGFGTFEELFEALCWAQIGIHKKPVGLLNVNGYYNALMSMVEHAVTEGFSQESAIQLINISSSPQSLISSMMNFTSPSTRYTKWNNTSS</sequence>
<dbReference type="Pfam" id="PF03641">
    <property type="entry name" value="Lysine_decarbox"/>
    <property type="match status" value="1"/>
</dbReference>
<keyword evidence="2" id="KW-0203">Cytokinin biosynthesis</keyword>